<reference evidence="2" key="1">
    <citation type="journal article" date="2019" name="Int. J. Syst. Evol. Microbiol.">
        <title>The Global Catalogue of Microorganisms (GCM) 10K type strain sequencing project: providing services to taxonomists for standard genome sequencing and annotation.</title>
        <authorList>
            <consortium name="The Broad Institute Genomics Platform"/>
            <consortium name="The Broad Institute Genome Sequencing Center for Infectious Disease"/>
            <person name="Wu L."/>
            <person name="Ma J."/>
        </authorList>
    </citation>
    <scope>NUCLEOTIDE SEQUENCE [LARGE SCALE GENOMIC DNA]</scope>
    <source>
        <strain evidence="2">NBRC 112502</strain>
    </source>
</reference>
<dbReference type="Proteomes" id="UP001156641">
    <property type="component" value="Unassembled WGS sequence"/>
</dbReference>
<dbReference type="InterPro" id="IPR029069">
    <property type="entry name" value="HotDog_dom_sf"/>
</dbReference>
<keyword evidence="2" id="KW-1185">Reference proteome</keyword>
<evidence type="ECO:0000313" key="2">
    <source>
        <dbReference type="Proteomes" id="UP001156641"/>
    </source>
</evidence>
<evidence type="ECO:0000313" key="1">
    <source>
        <dbReference type="EMBL" id="GLR66104.1"/>
    </source>
</evidence>
<sequence>MGELLGRPLHKHLDALGLGTPMRAMSFEFHQSLWPDRVFFMEVHVAAVRVRGFDLIVTGKDDEGHRYFTAMLSPVCISAGVRRAVPVPDVLRRKLEEYQLREPVPVSS</sequence>
<proteinExistence type="predicted"/>
<gene>
    <name evidence="1" type="ORF">GCM10010909_07820</name>
</gene>
<evidence type="ECO:0008006" key="3">
    <source>
        <dbReference type="Google" id="ProtNLM"/>
    </source>
</evidence>
<dbReference type="Gene3D" id="3.10.129.10">
    <property type="entry name" value="Hotdog Thioesterase"/>
    <property type="match status" value="1"/>
</dbReference>
<dbReference type="SUPFAM" id="SSF54637">
    <property type="entry name" value="Thioesterase/thiol ester dehydrase-isomerase"/>
    <property type="match status" value="1"/>
</dbReference>
<dbReference type="Pfam" id="PF13279">
    <property type="entry name" value="4HBT_2"/>
    <property type="match status" value="1"/>
</dbReference>
<protein>
    <recommendedName>
        <fullName evidence="3">Thioesterase domain-containing protein</fullName>
    </recommendedName>
</protein>
<name>A0ABQ6A7K6_9PROT</name>
<comment type="caution">
    <text evidence="1">The sequence shown here is derived from an EMBL/GenBank/DDBJ whole genome shotgun (WGS) entry which is preliminary data.</text>
</comment>
<organism evidence="1 2">
    <name type="scientific">Acidocella aquatica</name>
    <dbReference type="NCBI Taxonomy" id="1922313"/>
    <lineage>
        <taxon>Bacteria</taxon>
        <taxon>Pseudomonadati</taxon>
        <taxon>Pseudomonadota</taxon>
        <taxon>Alphaproteobacteria</taxon>
        <taxon>Acetobacterales</taxon>
        <taxon>Acidocellaceae</taxon>
        <taxon>Acidocella</taxon>
    </lineage>
</organism>
<dbReference type="EMBL" id="BSOS01000009">
    <property type="protein sequence ID" value="GLR66104.1"/>
    <property type="molecule type" value="Genomic_DNA"/>
</dbReference>
<accession>A0ABQ6A7K6</accession>